<reference evidence="1" key="2">
    <citation type="submission" date="2020-09" db="EMBL/GenBank/DDBJ databases">
        <authorList>
            <person name="Sun Q."/>
            <person name="Zhou Y."/>
        </authorList>
    </citation>
    <scope>NUCLEOTIDE SEQUENCE</scope>
    <source>
        <strain evidence="1">CGMCC 1.12987</strain>
    </source>
</reference>
<protein>
    <submittedName>
        <fullName evidence="1">Uncharacterized protein</fullName>
    </submittedName>
</protein>
<dbReference type="AlphaFoldDB" id="A0A917CIL8"/>
<sequence>MGSMKFDKVVFNHTCENKSDRFVIVGNCSEFISDHSTIEEAQSALSDIHVGESKWAKVQILEPGESASLSGLERTIYPKVKYDESMFDLGK</sequence>
<accession>A0A917CIL8</accession>
<reference evidence="1" key="1">
    <citation type="journal article" date="2014" name="Int. J. Syst. Evol. Microbiol.">
        <title>Complete genome sequence of Corynebacterium casei LMG S-19264T (=DSM 44701T), isolated from a smear-ripened cheese.</title>
        <authorList>
            <consortium name="US DOE Joint Genome Institute (JGI-PGF)"/>
            <person name="Walter F."/>
            <person name="Albersmeier A."/>
            <person name="Kalinowski J."/>
            <person name="Ruckert C."/>
        </authorList>
    </citation>
    <scope>NUCLEOTIDE SEQUENCE</scope>
    <source>
        <strain evidence="1">CGMCC 1.12987</strain>
    </source>
</reference>
<comment type="caution">
    <text evidence="1">The sequence shown here is derived from an EMBL/GenBank/DDBJ whole genome shotgun (WGS) entry which is preliminary data.</text>
</comment>
<organism evidence="1 2">
    <name type="scientific">Paenibacillus abyssi</name>
    <dbReference type="NCBI Taxonomy" id="1340531"/>
    <lineage>
        <taxon>Bacteria</taxon>
        <taxon>Bacillati</taxon>
        <taxon>Bacillota</taxon>
        <taxon>Bacilli</taxon>
        <taxon>Bacillales</taxon>
        <taxon>Paenibacillaceae</taxon>
        <taxon>Paenibacillus</taxon>
    </lineage>
</organism>
<name>A0A917CIL8_9BACL</name>
<dbReference type="EMBL" id="BMGR01000001">
    <property type="protein sequence ID" value="GGF88628.1"/>
    <property type="molecule type" value="Genomic_DNA"/>
</dbReference>
<dbReference type="Proteomes" id="UP000644756">
    <property type="component" value="Unassembled WGS sequence"/>
</dbReference>
<evidence type="ECO:0000313" key="1">
    <source>
        <dbReference type="EMBL" id="GGF88628.1"/>
    </source>
</evidence>
<gene>
    <name evidence="1" type="ORF">GCM10010916_02440</name>
</gene>
<evidence type="ECO:0000313" key="2">
    <source>
        <dbReference type="Proteomes" id="UP000644756"/>
    </source>
</evidence>
<keyword evidence="2" id="KW-1185">Reference proteome</keyword>
<proteinExistence type="predicted"/>